<evidence type="ECO:0000313" key="1">
    <source>
        <dbReference type="EMBL" id="AMW05902.1"/>
    </source>
</evidence>
<gene>
    <name evidence="1" type="ORF">GEMMAAP_16085</name>
</gene>
<evidence type="ECO:0000313" key="2">
    <source>
        <dbReference type="Proteomes" id="UP000076404"/>
    </source>
</evidence>
<proteinExistence type="predicted"/>
<organism evidence="1 2">
    <name type="scientific">Gemmatimonas phototrophica</name>
    <dbReference type="NCBI Taxonomy" id="1379270"/>
    <lineage>
        <taxon>Bacteria</taxon>
        <taxon>Pseudomonadati</taxon>
        <taxon>Gemmatimonadota</taxon>
        <taxon>Gemmatimonadia</taxon>
        <taxon>Gemmatimonadales</taxon>
        <taxon>Gemmatimonadaceae</taxon>
        <taxon>Gemmatimonas</taxon>
    </lineage>
</organism>
<dbReference type="OrthoDB" id="9803752at2"/>
<dbReference type="Proteomes" id="UP000076404">
    <property type="component" value="Chromosome"/>
</dbReference>
<dbReference type="KEGG" id="gph:GEMMAAP_16085"/>
<dbReference type="EMBL" id="CP011454">
    <property type="protein sequence ID" value="AMW05902.1"/>
    <property type="molecule type" value="Genomic_DNA"/>
</dbReference>
<dbReference type="AlphaFoldDB" id="A0A143BN12"/>
<dbReference type="RefSeq" id="WP_026848376.1">
    <property type="nucleotide sequence ID" value="NZ_CP011454.1"/>
</dbReference>
<reference evidence="1 2" key="2">
    <citation type="journal article" date="2016" name="Environ. Microbiol. Rep.">
        <title>Metagenomic evidence for the presence of phototrophic Gemmatimonadetes bacteria in diverse environments.</title>
        <authorList>
            <person name="Zeng Y."/>
            <person name="Baumbach J."/>
            <person name="Barbosa E.G."/>
            <person name="Azevedo V."/>
            <person name="Zhang C."/>
            <person name="Koblizek M."/>
        </authorList>
    </citation>
    <scope>NUCLEOTIDE SEQUENCE [LARGE SCALE GENOMIC DNA]</scope>
    <source>
        <strain evidence="1 2">AP64</strain>
    </source>
</reference>
<accession>A0A143BN12</accession>
<reference evidence="1 2" key="1">
    <citation type="journal article" date="2014" name="Proc. Natl. Acad. Sci. U.S.A.">
        <title>Functional type 2 photosynthetic reaction centers found in the rare bacterial phylum Gemmatimonadetes.</title>
        <authorList>
            <person name="Zeng Y."/>
            <person name="Feng F."/>
            <person name="Medova H."/>
            <person name="Dean J."/>
            <person name="Koblizek M."/>
        </authorList>
    </citation>
    <scope>NUCLEOTIDE SEQUENCE [LARGE SCALE GENOMIC DNA]</scope>
    <source>
        <strain evidence="1 2">AP64</strain>
    </source>
</reference>
<name>A0A143BN12_9BACT</name>
<keyword evidence="2" id="KW-1185">Reference proteome</keyword>
<sequence>MWDTTAVMVSGGYLLEVDQLFDEDFCWDTHRAAMPVCAKNPETLRQPGWETHQAHITGDFRQFEDAL</sequence>
<protein>
    <submittedName>
        <fullName evidence="1">Uncharacterized protein</fullName>
    </submittedName>
</protein>